<feature type="domain" description="PilB3-like N-terminal" evidence="5">
    <location>
        <begin position="283"/>
        <end position="341"/>
    </location>
</feature>
<dbReference type="GO" id="GO:0016887">
    <property type="term" value="F:ATP hydrolysis activity"/>
    <property type="evidence" value="ECO:0007669"/>
    <property type="project" value="InterPro"/>
</dbReference>
<dbReference type="PATRIC" id="fig|2198.3.peg.416"/>
<protein>
    <submittedName>
        <fullName evidence="6">Type II secretion system protein E</fullName>
    </submittedName>
</protein>
<dbReference type="PANTHER" id="PTHR30486">
    <property type="entry name" value="TWITCHING MOTILITY PROTEIN PILT"/>
    <property type="match status" value="1"/>
</dbReference>
<reference evidence="7" key="1">
    <citation type="journal article" date="2015" name="MBio">
        <title>Genome-Resolved Metagenomic Analysis Reveals Roles for Candidate Phyla and Other Microbial Community Members in Biogeochemical Transformations in Oil Reservoirs.</title>
        <authorList>
            <person name="Hu P."/>
            <person name="Tom L."/>
            <person name="Singh A."/>
            <person name="Thomas B.C."/>
            <person name="Baker B.J."/>
            <person name="Piceno Y.M."/>
            <person name="Andersen G.L."/>
            <person name="Banfield J.F."/>
        </authorList>
    </citation>
    <scope>NUCLEOTIDE SEQUENCE [LARGE SCALE GENOMIC DNA]</scope>
</reference>
<comment type="similarity">
    <text evidence="1">Belongs to the GSP E family.</text>
</comment>
<dbReference type="AlphaFoldDB" id="A0A117MGJ2"/>
<evidence type="ECO:0000313" key="7">
    <source>
        <dbReference type="Proteomes" id="UP000054598"/>
    </source>
</evidence>
<proteinExistence type="inferred from homology"/>
<dbReference type="Pfam" id="PF00437">
    <property type="entry name" value="T2SSE"/>
    <property type="match status" value="1"/>
</dbReference>
<feature type="region of interest" description="Disordered" evidence="2">
    <location>
        <begin position="166"/>
        <end position="188"/>
    </location>
</feature>
<feature type="region of interest" description="Disordered" evidence="2">
    <location>
        <begin position="113"/>
        <end position="148"/>
    </location>
</feature>
<dbReference type="Gene3D" id="3.30.450.380">
    <property type="match status" value="1"/>
</dbReference>
<dbReference type="CDD" id="cd01130">
    <property type="entry name" value="VirB11-like_ATPase"/>
    <property type="match status" value="1"/>
</dbReference>
<gene>
    <name evidence="6" type="ORF">XE10_0595</name>
</gene>
<name>A0A117MGJ2_9EURY</name>
<accession>A0A117MGJ2</accession>
<feature type="region of interest" description="Disordered" evidence="2">
    <location>
        <begin position="18"/>
        <end position="51"/>
    </location>
</feature>
<dbReference type="Pfam" id="PF23989">
    <property type="entry name" value="PilB3_C"/>
    <property type="match status" value="1"/>
</dbReference>
<comment type="caution">
    <text evidence="6">The sequence shown here is derived from an EMBL/GenBank/DDBJ whole genome shotgun (WGS) entry which is preliminary data.</text>
</comment>
<evidence type="ECO:0000259" key="3">
    <source>
        <dbReference type="Pfam" id="PF00437"/>
    </source>
</evidence>
<dbReference type="InterPro" id="IPR056571">
    <property type="entry name" value="PilB3-like_C"/>
</dbReference>
<feature type="domain" description="Bacterial type II secretion system protein E" evidence="3">
    <location>
        <begin position="458"/>
        <end position="685"/>
    </location>
</feature>
<dbReference type="SUPFAM" id="SSF52540">
    <property type="entry name" value="P-loop containing nucleoside triphosphate hydrolases"/>
    <property type="match status" value="1"/>
</dbReference>
<evidence type="ECO:0000256" key="2">
    <source>
        <dbReference type="SAM" id="MobiDB-lite"/>
    </source>
</evidence>
<evidence type="ECO:0000313" key="6">
    <source>
        <dbReference type="EMBL" id="KUL02833.1"/>
    </source>
</evidence>
<dbReference type="Pfam" id="PF23990">
    <property type="entry name" value="PilB3_N"/>
    <property type="match status" value="1"/>
</dbReference>
<organism evidence="6 7">
    <name type="scientific">Methanoculleus marisnigri</name>
    <dbReference type="NCBI Taxonomy" id="2198"/>
    <lineage>
        <taxon>Archaea</taxon>
        <taxon>Methanobacteriati</taxon>
        <taxon>Methanobacteriota</taxon>
        <taxon>Stenosarchaea group</taxon>
        <taxon>Methanomicrobia</taxon>
        <taxon>Methanomicrobiales</taxon>
        <taxon>Methanomicrobiaceae</taxon>
        <taxon>Methanoculleus</taxon>
    </lineage>
</organism>
<dbReference type="InterPro" id="IPR001482">
    <property type="entry name" value="T2SS/T4SS_dom"/>
</dbReference>
<dbReference type="InterPro" id="IPR050921">
    <property type="entry name" value="T4SS_GSP_E_ATPase"/>
</dbReference>
<evidence type="ECO:0000259" key="5">
    <source>
        <dbReference type="Pfam" id="PF23990"/>
    </source>
</evidence>
<dbReference type="Proteomes" id="UP000054598">
    <property type="component" value="Unassembled WGS sequence"/>
</dbReference>
<feature type="compositionally biased region" description="Acidic residues" evidence="2">
    <location>
        <begin position="179"/>
        <end position="188"/>
    </location>
</feature>
<dbReference type="InterPro" id="IPR056570">
    <property type="entry name" value="PilB3-like_N"/>
</dbReference>
<dbReference type="Gene3D" id="3.40.50.300">
    <property type="entry name" value="P-loop containing nucleotide triphosphate hydrolases"/>
    <property type="match status" value="1"/>
</dbReference>
<dbReference type="InterPro" id="IPR027417">
    <property type="entry name" value="P-loop_NTPase"/>
</dbReference>
<sequence length="802" mass="89727">MRADEDEERELIAAVRNLLTQPGKPETGNGGATTEHDDSAPPFQPFGDEVREEEVLEVTRPVFDEKDEEPEPAPVPESVEIRSLIDAVMRSGNAADRRAAGSEDPVRALLDRIGQHKEDADEEDSFPVPEPVGDIETEPERPAPLSRRTAPAGILDRIRGWRETDVSVASGPKGSGVVEADEPEPDEDVDDGVVTVEELGNLADLILPKSATFTVEELSINRGEHSFDFVDNARVVSEFDDLFSQAFSSTSLAAAAAQVAVPADEGPQSRFGFLKKLQLPKVGVVVEEYNPTLHGPIVDLAMRPSPGLEEIELYPVNEPYAYVRVTYDGGTHEYTYNVLEPVLSPAEQELFSEIKERLFETLNVTTRERTRDEARKALRDSANMVIADYGIHLAPLGREKILYHVEKEFLGDGLIDPVMHDKYIEDISCDGVGSYIFVYHTTYESMKTSLVYQDSVALDSFVTKLAQRAGKYISIAEPMLDATMSDGSRVQMTLGAEVTAHGSTFTIRKFREEPITPTDLIEWHTFSPLGIAFIWLAIENAKSCIFAGGTASGKTTTLNALSLFIPPLAKIVTLEDTRELKLPHPNWIPSITRDSFSQDGRGEIDMYELLRAALRQRPEYILVGEVRGKEALTLFQAMSTGHVTYATMHADSVASAVHRLENPPINVPRNMLSALSLMSIQVQARVGGQRIRRNKQLIEILDIDPRTNELITNEVFRWHPATDEIRYSGKSYILEQIMEDRGWSEERMREELKRRQEVLEWMRIKKIRQFRDVSKILVSYFRDPETVVERVRSDLYGEGGSA</sequence>
<dbReference type="PANTHER" id="PTHR30486:SF6">
    <property type="entry name" value="TYPE IV PILUS RETRACTATION ATPASE PILT"/>
    <property type="match status" value="1"/>
</dbReference>
<evidence type="ECO:0000256" key="1">
    <source>
        <dbReference type="ARBA" id="ARBA00006611"/>
    </source>
</evidence>
<dbReference type="EMBL" id="LGHE01000047">
    <property type="protein sequence ID" value="KUL02833.1"/>
    <property type="molecule type" value="Genomic_DNA"/>
</dbReference>
<evidence type="ECO:0000259" key="4">
    <source>
        <dbReference type="Pfam" id="PF23989"/>
    </source>
</evidence>
<feature type="domain" description="PilB3-like C-terminal" evidence="4">
    <location>
        <begin position="730"/>
        <end position="794"/>
    </location>
</feature>